<protein>
    <submittedName>
        <fullName evidence="1">Uncharacterized protein</fullName>
    </submittedName>
</protein>
<keyword evidence="2" id="KW-1185">Reference proteome</keyword>
<evidence type="ECO:0000313" key="1">
    <source>
        <dbReference type="EMBL" id="MET3790610.1"/>
    </source>
</evidence>
<proteinExistence type="predicted"/>
<sequence>MTAINVRPNAARSWILRVIHGPFLLSPPGAHHEVHDREVNATAVKASFTP</sequence>
<dbReference type="Proteomes" id="UP001549076">
    <property type="component" value="Unassembled WGS sequence"/>
</dbReference>
<reference evidence="1 2" key="1">
    <citation type="submission" date="2024-06" db="EMBL/GenBank/DDBJ databases">
        <title>Genomic Encyclopedia of Type Strains, Phase IV (KMG-IV): sequencing the most valuable type-strain genomes for metagenomic binning, comparative biology and taxonomic classification.</title>
        <authorList>
            <person name="Goeker M."/>
        </authorList>
    </citation>
    <scope>NUCLEOTIDE SEQUENCE [LARGE SCALE GENOMIC DNA]</scope>
    <source>
        <strain evidence="1 2">DSM 27865</strain>
    </source>
</reference>
<organism evidence="1 2">
    <name type="scientific">Aquamicrobium terrae</name>
    <dbReference type="NCBI Taxonomy" id="1324945"/>
    <lineage>
        <taxon>Bacteria</taxon>
        <taxon>Pseudomonadati</taxon>
        <taxon>Pseudomonadota</taxon>
        <taxon>Alphaproteobacteria</taxon>
        <taxon>Hyphomicrobiales</taxon>
        <taxon>Phyllobacteriaceae</taxon>
        <taxon>Aquamicrobium</taxon>
    </lineage>
</organism>
<dbReference type="EMBL" id="JBEPML010000002">
    <property type="protein sequence ID" value="MET3790610.1"/>
    <property type="molecule type" value="Genomic_DNA"/>
</dbReference>
<comment type="caution">
    <text evidence="1">The sequence shown here is derived from an EMBL/GenBank/DDBJ whole genome shotgun (WGS) entry which is preliminary data.</text>
</comment>
<evidence type="ECO:0000313" key="2">
    <source>
        <dbReference type="Proteomes" id="UP001549076"/>
    </source>
</evidence>
<gene>
    <name evidence="1" type="ORF">ABID37_000801</name>
</gene>
<accession>A0ABV2MUY4</accession>
<name>A0ABV2MUY4_9HYPH</name>